<proteinExistence type="predicted"/>
<feature type="compositionally biased region" description="Basic and acidic residues" evidence="1">
    <location>
        <begin position="154"/>
        <end position="168"/>
    </location>
</feature>
<dbReference type="EMBL" id="SRRU01000008">
    <property type="protein sequence ID" value="TGN80318.1"/>
    <property type="molecule type" value="Genomic_DNA"/>
</dbReference>
<dbReference type="GeneID" id="91529640"/>
<dbReference type="RefSeq" id="WP_135793191.1">
    <property type="nucleotide sequence ID" value="NZ_BNBQ01000002.1"/>
</dbReference>
<gene>
    <name evidence="2" type="ORF">E5082_23290</name>
</gene>
<comment type="caution">
    <text evidence="2">The sequence shown here is derived from an EMBL/GenBank/DDBJ whole genome shotgun (WGS) entry which is preliminary data.</text>
</comment>
<evidence type="ECO:0000313" key="3">
    <source>
        <dbReference type="Proteomes" id="UP000298513"/>
    </source>
</evidence>
<accession>A0A4Z1DCG7</accession>
<reference evidence="2 3" key="1">
    <citation type="submission" date="2019-04" db="EMBL/GenBank/DDBJ databases">
        <title>Streptomyces sp. nov. Bv016 isolated from bark of Buahinia variegata.</title>
        <authorList>
            <person name="Kanchanasin P."/>
            <person name="Tanasupawat S."/>
            <person name="Yuki M."/>
            <person name="Kudo T."/>
        </authorList>
    </citation>
    <scope>NUCLEOTIDE SEQUENCE [LARGE SCALE GENOMIC DNA]</scope>
    <source>
        <strain evidence="2 3">JCM 4765</strain>
    </source>
</reference>
<keyword evidence="3" id="KW-1185">Reference proteome</keyword>
<evidence type="ECO:0000313" key="2">
    <source>
        <dbReference type="EMBL" id="TGN80318.1"/>
    </source>
</evidence>
<evidence type="ECO:0000256" key="1">
    <source>
        <dbReference type="SAM" id="MobiDB-lite"/>
    </source>
</evidence>
<dbReference type="Proteomes" id="UP000298513">
    <property type="component" value="Unassembled WGS sequence"/>
</dbReference>
<protein>
    <submittedName>
        <fullName evidence="2">Uncharacterized protein</fullName>
    </submittedName>
</protein>
<sequence>MKKPTAGGAVSTVASMGTEALDAAVSVVRRAGEAIRSRTSHAGETEHRWHVMTVCASAEEVAPGGKLPEPLARLGDAIDTQLRPAPGERGTELACRLHHKGDAGQPDTAESANGHDKVQELRTALRHAKALVETGEILLPDRPSTNRPTVTGRPLDKLIEKAQGEGRL</sequence>
<dbReference type="AlphaFoldDB" id="A0A4Z1DCG7"/>
<feature type="region of interest" description="Disordered" evidence="1">
    <location>
        <begin position="137"/>
        <end position="168"/>
    </location>
</feature>
<name>A0A4Z1DCG7_STRGP</name>
<organism evidence="2 3">
    <name type="scientific">Streptomyces griseoluteus</name>
    <dbReference type="NCBI Taxonomy" id="29306"/>
    <lineage>
        <taxon>Bacteria</taxon>
        <taxon>Bacillati</taxon>
        <taxon>Actinomycetota</taxon>
        <taxon>Actinomycetes</taxon>
        <taxon>Kitasatosporales</taxon>
        <taxon>Streptomycetaceae</taxon>
        <taxon>Streptomyces</taxon>
    </lineage>
</organism>